<keyword evidence="5" id="KW-0949">S-adenosyl-L-methionine</keyword>
<dbReference type="InterPro" id="IPR029063">
    <property type="entry name" value="SAM-dependent_MTases_sf"/>
</dbReference>
<keyword evidence="14" id="KW-1185">Reference proteome</keyword>
<evidence type="ECO:0000313" key="14">
    <source>
        <dbReference type="Proteomes" id="UP001165289"/>
    </source>
</evidence>
<keyword evidence="8" id="KW-0862">Zinc</keyword>
<dbReference type="Proteomes" id="UP001165289">
    <property type="component" value="Unassembled WGS sequence"/>
</dbReference>
<dbReference type="AlphaFoldDB" id="A0AAV7JXL0"/>
<sequence>MSDLILPLTPLSDVRRDPEYFVKPLTPSDNQPNPITDILVIHTAETTELPPASTPTESTATVILQAQDPDINNDYHCSDEHVQLPLKRGIDSESDTSNKKLKLQHPRSPPHELLFYNNISGNKMRINSLSYATSPLHHNSRKSFTDYPIEHLNSSSTRKPGRPLGSLNSKSNNHLHLPLAITPTDEHNLKRGPGRPRKISLAHSPISYEANKPKNHRGRGRPRLNANKCRTPSNSTTASVPYEIGSLVWGKIKSCEWWPGMIIAPTVIGKTHTPIGCQWITWHGEYQYSDVLYKNIKHITNFLQLFTPLSAANSNYCEAIFKCINIAKNRTELHKSKLADKQEYDFSVPANFEDLLKDRKDKQREIRTLSSLTQEQQNKLAWALKGFPPYGLAGLATRCEDELSPYDPCIQMIDSGSENDSIEELVVMDMSRYEEGQSYGFPNRNIPQESKTEKDRKNNQMNVELLRQGQIQLQHFCLGCRKNDEDLKEHPLIEGGFCDNCFLEFRACFYLFDENGEQEYCSICAGGDNVVICNNSSCFSFCQSCIQDLISSEEKEAIINRTNWHCFLCQQAESQDNLELNFLKVRPDWNERLHAVFNSTQKKHMFSYRANSIPPPVPAKFRTSIRVLGLFDGISTSMLALKELGFEIDYYIASEINTNAHKVVHLNHMSVKNVGDIKKINLRDIQNWGPFDLVCGGPPSQDISLDNPNRKGLYDQKGTGPLFFEFYRILNYCLPKKGDDRPFFWFFETTASMKQEDRDTISRFLALEPIIINMKDFSALEDCSYFWSNLPGLNRPKVAGHSAKLRLQDCLTKGMGRIAKVEKVKPSAYKGSKSREHIYPVRVRIPESDPEDDNLFINELEEIHSLPKHYTDVANNSIEDRQTLVENSWCVPAIKYILAPLKGYFKSNPPLIAQ</sequence>
<dbReference type="Pfam" id="PF00855">
    <property type="entry name" value="PWWP"/>
    <property type="match status" value="1"/>
</dbReference>
<feature type="domain" description="PHD-type" evidence="12">
    <location>
        <begin position="465"/>
        <end position="602"/>
    </location>
</feature>
<evidence type="ECO:0000256" key="8">
    <source>
        <dbReference type="ARBA" id="ARBA00022833"/>
    </source>
</evidence>
<comment type="subcellular location">
    <subcellularLocation>
        <location evidence="1">Nucleus</location>
    </subcellularLocation>
</comment>
<evidence type="ECO:0000256" key="5">
    <source>
        <dbReference type="ARBA" id="ARBA00022691"/>
    </source>
</evidence>
<dbReference type="PROSITE" id="PS50812">
    <property type="entry name" value="PWWP"/>
    <property type="match status" value="1"/>
</dbReference>
<evidence type="ECO:0000256" key="6">
    <source>
        <dbReference type="ARBA" id="ARBA00022723"/>
    </source>
</evidence>
<reference evidence="13 14" key="1">
    <citation type="journal article" date="2023" name="BMC Biol.">
        <title>The compact genome of the sponge Oopsacas minuta (Hexactinellida) is lacking key metazoan core genes.</title>
        <authorList>
            <person name="Santini S."/>
            <person name="Schenkelaars Q."/>
            <person name="Jourda C."/>
            <person name="Duchesne M."/>
            <person name="Belahbib H."/>
            <person name="Rocher C."/>
            <person name="Selva M."/>
            <person name="Riesgo A."/>
            <person name="Vervoort M."/>
            <person name="Leys S.P."/>
            <person name="Kodjabachian L."/>
            <person name="Le Bivic A."/>
            <person name="Borchiellini C."/>
            <person name="Claverie J.M."/>
            <person name="Renard E."/>
        </authorList>
    </citation>
    <scope>NUCLEOTIDE SEQUENCE [LARGE SCALE GENOMIC DNA]</scope>
    <source>
        <strain evidence="13">SPO-2</strain>
    </source>
</reference>
<feature type="compositionally biased region" description="Basic residues" evidence="10">
    <location>
        <begin position="190"/>
        <end position="200"/>
    </location>
</feature>
<dbReference type="SUPFAM" id="SSF63748">
    <property type="entry name" value="Tudor/PWWP/MBT"/>
    <property type="match status" value="1"/>
</dbReference>
<dbReference type="CDD" id="cd11725">
    <property type="entry name" value="ADDz_Dnmt3"/>
    <property type="match status" value="1"/>
</dbReference>
<dbReference type="GO" id="GO:0003886">
    <property type="term" value="F:DNA (cytosine-5-)-methyltransferase activity"/>
    <property type="evidence" value="ECO:0007669"/>
    <property type="project" value="UniProtKB-EC"/>
</dbReference>
<gene>
    <name evidence="13" type="ORF">LOD99_3445</name>
</gene>
<evidence type="ECO:0000256" key="4">
    <source>
        <dbReference type="ARBA" id="ARBA00022679"/>
    </source>
</evidence>
<dbReference type="InterPro" id="IPR017956">
    <property type="entry name" value="AT_hook_DNA-bd_motif"/>
</dbReference>
<feature type="region of interest" description="Disordered" evidence="10">
    <location>
        <begin position="90"/>
        <end position="109"/>
    </location>
</feature>
<evidence type="ECO:0000256" key="9">
    <source>
        <dbReference type="ARBA" id="ARBA00023242"/>
    </source>
</evidence>
<evidence type="ECO:0000259" key="11">
    <source>
        <dbReference type="PROSITE" id="PS50812"/>
    </source>
</evidence>
<dbReference type="InterPro" id="IPR050390">
    <property type="entry name" value="C5-Methyltransferase"/>
</dbReference>
<dbReference type="Gene3D" id="2.30.30.140">
    <property type="match status" value="1"/>
</dbReference>
<comment type="caution">
    <text evidence="13">The sequence shown here is derived from an EMBL/GenBank/DDBJ whole genome shotgun (WGS) entry which is preliminary data.</text>
</comment>
<dbReference type="InterPro" id="IPR000313">
    <property type="entry name" value="PWWP_dom"/>
</dbReference>
<dbReference type="EC" id="2.1.1.37" evidence="2"/>
<keyword evidence="6" id="KW-0479">Metal-binding</keyword>
<dbReference type="GO" id="GO:0008270">
    <property type="term" value="F:zinc ion binding"/>
    <property type="evidence" value="ECO:0007669"/>
    <property type="project" value="UniProtKB-KW"/>
</dbReference>
<dbReference type="Pfam" id="PF00145">
    <property type="entry name" value="DNA_methylase"/>
    <property type="match status" value="1"/>
</dbReference>
<keyword evidence="9" id="KW-0539">Nucleus</keyword>
<dbReference type="SUPFAM" id="SSF53335">
    <property type="entry name" value="S-adenosyl-L-methionine-dependent methyltransferases"/>
    <property type="match status" value="1"/>
</dbReference>
<keyword evidence="7" id="KW-0863">Zinc-finger</keyword>
<feature type="compositionally biased region" description="Basic residues" evidence="10">
    <location>
        <begin position="213"/>
        <end position="222"/>
    </location>
</feature>
<evidence type="ECO:0000256" key="1">
    <source>
        <dbReference type="ARBA" id="ARBA00004123"/>
    </source>
</evidence>
<evidence type="ECO:0000256" key="7">
    <source>
        <dbReference type="ARBA" id="ARBA00022771"/>
    </source>
</evidence>
<dbReference type="GO" id="GO:0003677">
    <property type="term" value="F:DNA binding"/>
    <property type="evidence" value="ECO:0007669"/>
    <property type="project" value="InterPro"/>
</dbReference>
<evidence type="ECO:0000313" key="13">
    <source>
        <dbReference type="EMBL" id="KAI6653550.1"/>
    </source>
</evidence>
<dbReference type="EMBL" id="JAKMXF010000266">
    <property type="protein sequence ID" value="KAI6653550.1"/>
    <property type="molecule type" value="Genomic_DNA"/>
</dbReference>
<dbReference type="CDD" id="cd05835">
    <property type="entry name" value="PWWP_DNMT3"/>
    <property type="match status" value="1"/>
</dbReference>
<feature type="region of interest" description="Disordered" evidence="10">
    <location>
        <begin position="151"/>
        <end position="232"/>
    </location>
</feature>
<dbReference type="InterPro" id="IPR049554">
    <property type="entry name" value="DNMT3_ADD_PHD"/>
</dbReference>
<feature type="domain" description="PWWP" evidence="11">
    <location>
        <begin position="244"/>
        <end position="302"/>
    </location>
</feature>
<evidence type="ECO:0000259" key="12">
    <source>
        <dbReference type="PROSITE" id="PS51533"/>
    </source>
</evidence>
<dbReference type="PROSITE" id="PS51533">
    <property type="entry name" value="ADD"/>
    <property type="match status" value="1"/>
</dbReference>
<keyword evidence="4" id="KW-0808">Transferase</keyword>
<dbReference type="SMART" id="SM00293">
    <property type="entry name" value="PWWP"/>
    <property type="match status" value="1"/>
</dbReference>
<evidence type="ECO:0000256" key="3">
    <source>
        <dbReference type="ARBA" id="ARBA00022603"/>
    </source>
</evidence>
<dbReference type="InterPro" id="IPR001525">
    <property type="entry name" value="C5_MeTfrase"/>
</dbReference>
<dbReference type="Gene3D" id="3.40.50.150">
    <property type="entry name" value="Vaccinia Virus protein VP39"/>
    <property type="match status" value="2"/>
</dbReference>
<dbReference type="Pfam" id="PF17980">
    <property type="entry name" value="ADD_DNMT3"/>
    <property type="match status" value="1"/>
</dbReference>
<evidence type="ECO:0000256" key="10">
    <source>
        <dbReference type="SAM" id="MobiDB-lite"/>
    </source>
</evidence>
<dbReference type="PANTHER" id="PTHR23068:SF25">
    <property type="entry name" value="DNA (CYTOSINE-5)-METHYLTRANSFERASE DRM2"/>
    <property type="match status" value="1"/>
</dbReference>
<organism evidence="13 14">
    <name type="scientific">Oopsacas minuta</name>
    <dbReference type="NCBI Taxonomy" id="111878"/>
    <lineage>
        <taxon>Eukaryota</taxon>
        <taxon>Metazoa</taxon>
        <taxon>Porifera</taxon>
        <taxon>Hexactinellida</taxon>
        <taxon>Hexasterophora</taxon>
        <taxon>Lyssacinosida</taxon>
        <taxon>Leucopsacidae</taxon>
        <taxon>Oopsacas</taxon>
    </lineage>
</organism>
<keyword evidence="3" id="KW-0489">Methyltransferase</keyword>
<name>A0AAV7JXL0_9METZ</name>
<dbReference type="GO" id="GO:0005634">
    <property type="term" value="C:nucleus"/>
    <property type="evidence" value="ECO:0007669"/>
    <property type="project" value="UniProtKB-SubCell"/>
</dbReference>
<accession>A0AAV7JXL0</accession>
<feature type="region of interest" description="Disordered" evidence="10">
    <location>
        <begin position="438"/>
        <end position="457"/>
    </location>
</feature>
<evidence type="ECO:0000256" key="2">
    <source>
        <dbReference type="ARBA" id="ARBA00011975"/>
    </source>
</evidence>
<proteinExistence type="predicted"/>
<dbReference type="InterPro" id="IPR040552">
    <property type="entry name" value="DNMT3_ADD_GATA1-like"/>
</dbReference>
<protein>
    <recommendedName>
        <fullName evidence="2">DNA (cytosine-5-)-methyltransferase</fullName>
        <ecNumber evidence="2">2.1.1.37</ecNumber>
    </recommendedName>
</protein>
<dbReference type="Pfam" id="PF21255">
    <property type="entry name" value="DNMT3_ADD_GATA1-like"/>
    <property type="match status" value="1"/>
</dbReference>
<dbReference type="SMART" id="SM00384">
    <property type="entry name" value="AT_hook"/>
    <property type="match status" value="3"/>
</dbReference>
<dbReference type="InterPro" id="IPR025766">
    <property type="entry name" value="ADD"/>
</dbReference>
<dbReference type="GO" id="GO:0032259">
    <property type="term" value="P:methylation"/>
    <property type="evidence" value="ECO:0007669"/>
    <property type="project" value="UniProtKB-KW"/>
</dbReference>
<dbReference type="PANTHER" id="PTHR23068">
    <property type="entry name" value="DNA CYTOSINE-5- -METHYLTRANSFERASE 3-RELATED"/>
    <property type="match status" value="1"/>
</dbReference>